<dbReference type="InterPro" id="IPR013813">
    <property type="entry name" value="Endoribo_LPSP/chorism_mut-like"/>
</dbReference>
<comment type="caution">
    <text evidence="2">The sequence shown here is derived from an EMBL/GenBank/DDBJ whole genome shotgun (WGS) entry which is preliminary data.</text>
</comment>
<dbReference type="InterPro" id="IPR035959">
    <property type="entry name" value="RutC-like_sf"/>
</dbReference>
<reference evidence="2" key="1">
    <citation type="submission" date="2021-03" db="EMBL/GenBank/DDBJ databases">
        <title>Genomic Encyclopedia of Type Strains, Phase IV (KMG-IV): sequencing the most valuable type-strain genomes for metagenomic binning, comparative biology and taxonomic classification.</title>
        <authorList>
            <person name="Goeker M."/>
        </authorList>
    </citation>
    <scope>NUCLEOTIDE SEQUENCE</scope>
    <source>
        <strain evidence="2">DSM 15523</strain>
        <strain evidence="3 5">DSM 16476</strain>
    </source>
</reference>
<dbReference type="RefSeq" id="WP_057782647.1">
    <property type="nucleotide sequence ID" value="NZ_JAGGJQ010000001.1"/>
</dbReference>
<dbReference type="CDD" id="cd02199">
    <property type="entry name" value="YjgF_YER057c_UK114_like_1"/>
    <property type="match status" value="1"/>
</dbReference>
<dbReference type="OrthoDB" id="9806350at2"/>
<accession>A0A9X0YHF2</accession>
<evidence type="ECO:0000259" key="1">
    <source>
        <dbReference type="Pfam" id="PF14588"/>
    </source>
</evidence>
<dbReference type="PROSITE" id="PS51257">
    <property type="entry name" value="PROKAR_LIPOPROTEIN"/>
    <property type="match status" value="1"/>
</dbReference>
<evidence type="ECO:0000313" key="5">
    <source>
        <dbReference type="Proteomes" id="UP001231587"/>
    </source>
</evidence>
<dbReference type="AlphaFoldDB" id="A0A9X0YHF2"/>
<protein>
    <submittedName>
        <fullName evidence="2">Enamine deaminase RidA (YjgF/YER057c/UK114 family)</fullName>
    </submittedName>
</protein>
<dbReference type="Pfam" id="PF14588">
    <property type="entry name" value="YjgF_endoribonc"/>
    <property type="match status" value="1"/>
</dbReference>
<dbReference type="EMBL" id="JAUSUU010000004">
    <property type="protein sequence ID" value="MDQ0335097.1"/>
    <property type="molecule type" value="Genomic_DNA"/>
</dbReference>
<dbReference type="Gene3D" id="3.30.1330.40">
    <property type="entry name" value="RutC-like"/>
    <property type="match status" value="1"/>
</dbReference>
<dbReference type="Proteomes" id="UP001231587">
    <property type="component" value="Unassembled WGS sequence"/>
</dbReference>
<organism evidence="2 4">
    <name type="scientific">Formosa algae</name>
    <dbReference type="NCBI Taxonomy" id="225843"/>
    <lineage>
        <taxon>Bacteria</taxon>
        <taxon>Pseudomonadati</taxon>
        <taxon>Bacteroidota</taxon>
        <taxon>Flavobacteriia</taxon>
        <taxon>Flavobacteriales</taxon>
        <taxon>Flavobacteriaceae</taxon>
        <taxon>Formosa</taxon>
    </lineage>
</organism>
<keyword evidence="5" id="KW-1185">Reference proteome</keyword>
<gene>
    <name evidence="2" type="ORF">J2Z56_000493</name>
    <name evidence="3" type="ORF">J2Z57_001543</name>
</gene>
<sequence>MSKILNLFFVAMIMVSCAKQESKETPEADYNPEAKLEALNIVLPSPPQPVANYVNGVRTGNLIFLAGKGPKHVDGSEITGKLGQDITIDEGYAAARLTAINQLAVLKTMLGDLSKVKRVVKVLGLVNSDPNFVEQPKVINGFSDLMVDVFGERGKHARAAIGVASLPRAQAVEIELIVEVYE</sequence>
<proteinExistence type="predicted"/>
<dbReference type="Proteomes" id="UP001138672">
    <property type="component" value="Unassembled WGS sequence"/>
</dbReference>
<evidence type="ECO:0000313" key="2">
    <source>
        <dbReference type="EMBL" id="MBP1838597.1"/>
    </source>
</evidence>
<name>A0A9X0YHF2_9FLAO</name>
<feature type="domain" description="Endoribonuclease L-PSP/chorismate mutase-like" evidence="1">
    <location>
        <begin position="34"/>
        <end position="168"/>
    </location>
</feature>
<evidence type="ECO:0000313" key="4">
    <source>
        <dbReference type="Proteomes" id="UP001138672"/>
    </source>
</evidence>
<dbReference type="EMBL" id="JAGGJQ010000001">
    <property type="protein sequence ID" value="MBP1838597.1"/>
    <property type="molecule type" value="Genomic_DNA"/>
</dbReference>
<dbReference type="PANTHER" id="PTHR43760:SF1">
    <property type="entry name" value="ENDORIBONUCLEASE L-PSP_CHORISMATE MUTASE-LIKE DOMAIN-CONTAINING PROTEIN"/>
    <property type="match status" value="1"/>
</dbReference>
<dbReference type="SUPFAM" id="SSF55298">
    <property type="entry name" value="YjgF-like"/>
    <property type="match status" value="1"/>
</dbReference>
<dbReference type="PANTHER" id="PTHR43760">
    <property type="entry name" value="ENDORIBONUCLEASE-RELATED"/>
    <property type="match status" value="1"/>
</dbReference>
<evidence type="ECO:0000313" key="3">
    <source>
        <dbReference type="EMBL" id="MDQ0335097.1"/>
    </source>
</evidence>